<proteinExistence type="inferred from homology"/>
<evidence type="ECO:0000313" key="4">
    <source>
        <dbReference type="Proteomes" id="UP000249453"/>
    </source>
</evidence>
<sequence length="123" mass="14275">MCVCGGKHEQGSGRARVSPKNTRNFTDPWRKTPGRLFGTSLIRFYQLTLSSFIGNSCRHLPTCSEYTYEAIARHGLWNGGWLGLFRIVRCGPFGTHGLDPVPRSLTKDQRWFTPWRFWRKNER</sequence>
<dbReference type="AlphaFoldDB" id="A0A364JTZ9"/>
<dbReference type="NCBIfam" id="TIGR00278">
    <property type="entry name" value="membrane protein insertion efficiency factor YidD"/>
    <property type="match status" value="1"/>
</dbReference>
<dbReference type="PANTHER" id="PTHR33383">
    <property type="entry name" value="MEMBRANE PROTEIN INSERTION EFFICIENCY FACTOR-RELATED"/>
    <property type="match status" value="1"/>
</dbReference>
<gene>
    <name evidence="3" type="ORF">C7374_10910</name>
</gene>
<name>A0A364JTZ9_9HYPH</name>
<evidence type="ECO:0000313" key="3">
    <source>
        <dbReference type="EMBL" id="RAK27536.1"/>
    </source>
</evidence>
<keyword evidence="1" id="KW-1003">Cell membrane</keyword>
<protein>
    <recommendedName>
        <fullName evidence="1">Putative membrane protein insertion efficiency factor</fullName>
    </recommendedName>
</protein>
<keyword evidence="4" id="KW-1185">Reference proteome</keyword>
<dbReference type="EMBL" id="QLMK01000009">
    <property type="protein sequence ID" value="RAK27536.1"/>
    <property type="molecule type" value="Genomic_DNA"/>
</dbReference>
<dbReference type="SMART" id="SM01234">
    <property type="entry name" value="Haemolytic"/>
    <property type="match status" value="1"/>
</dbReference>
<dbReference type="GO" id="GO:0005886">
    <property type="term" value="C:plasma membrane"/>
    <property type="evidence" value="ECO:0007669"/>
    <property type="project" value="UniProtKB-SubCell"/>
</dbReference>
<dbReference type="HAMAP" id="MF_00386">
    <property type="entry name" value="UPF0161_YidD"/>
    <property type="match status" value="1"/>
</dbReference>
<dbReference type="OrthoDB" id="9801753at2"/>
<dbReference type="Proteomes" id="UP000249453">
    <property type="component" value="Unassembled WGS sequence"/>
</dbReference>
<feature type="compositionally biased region" description="Basic and acidic residues" evidence="2">
    <location>
        <begin position="1"/>
        <end position="11"/>
    </location>
</feature>
<comment type="function">
    <text evidence="1">Could be involved in insertion of integral membrane proteins into the membrane.</text>
</comment>
<keyword evidence="1" id="KW-0472">Membrane</keyword>
<dbReference type="PANTHER" id="PTHR33383:SF1">
    <property type="entry name" value="MEMBRANE PROTEIN INSERTION EFFICIENCY FACTOR-RELATED"/>
    <property type="match status" value="1"/>
</dbReference>
<dbReference type="RefSeq" id="WP_111575660.1">
    <property type="nucleotide sequence ID" value="NZ_JBHEEY010000009.1"/>
</dbReference>
<organism evidence="3 4">
    <name type="scientific">Falsochrobactrum ovis</name>
    <dbReference type="NCBI Taxonomy" id="1293442"/>
    <lineage>
        <taxon>Bacteria</taxon>
        <taxon>Pseudomonadati</taxon>
        <taxon>Pseudomonadota</taxon>
        <taxon>Alphaproteobacteria</taxon>
        <taxon>Hyphomicrobiales</taxon>
        <taxon>Brucellaceae</taxon>
        <taxon>Falsochrobactrum</taxon>
    </lineage>
</organism>
<reference evidence="3 4" key="1">
    <citation type="submission" date="2018-06" db="EMBL/GenBank/DDBJ databases">
        <title>Genomic Encyclopedia of Type Strains, Phase IV (KMG-IV): sequencing the most valuable type-strain genomes for metagenomic binning, comparative biology and taxonomic classification.</title>
        <authorList>
            <person name="Goeker M."/>
        </authorList>
    </citation>
    <scope>NUCLEOTIDE SEQUENCE [LARGE SCALE GENOMIC DNA]</scope>
    <source>
        <strain evidence="3 4">DSM 26720</strain>
    </source>
</reference>
<comment type="subcellular location">
    <subcellularLocation>
        <location evidence="1">Cell membrane</location>
        <topology evidence="1">Peripheral membrane protein</topology>
        <orientation evidence="1">Cytoplasmic side</orientation>
    </subcellularLocation>
</comment>
<dbReference type="Pfam" id="PF01809">
    <property type="entry name" value="YidD"/>
    <property type="match status" value="1"/>
</dbReference>
<evidence type="ECO:0000256" key="1">
    <source>
        <dbReference type="HAMAP-Rule" id="MF_00386"/>
    </source>
</evidence>
<feature type="region of interest" description="Disordered" evidence="2">
    <location>
        <begin position="1"/>
        <end position="24"/>
    </location>
</feature>
<comment type="caution">
    <text evidence="3">The sequence shown here is derived from an EMBL/GenBank/DDBJ whole genome shotgun (WGS) entry which is preliminary data.</text>
</comment>
<comment type="similarity">
    <text evidence="1">Belongs to the UPF0161 family.</text>
</comment>
<dbReference type="InterPro" id="IPR002696">
    <property type="entry name" value="Membr_insert_effic_factor_YidD"/>
</dbReference>
<evidence type="ECO:0000256" key="2">
    <source>
        <dbReference type="SAM" id="MobiDB-lite"/>
    </source>
</evidence>
<accession>A0A364JTZ9</accession>